<proteinExistence type="inferred from homology"/>
<feature type="transmembrane region" description="Helical" evidence="7">
    <location>
        <begin position="1162"/>
        <end position="1185"/>
    </location>
</feature>
<feature type="transmembrane region" description="Helical" evidence="7">
    <location>
        <begin position="257"/>
        <end position="276"/>
    </location>
</feature>
<dbReference type="SUPFAM" id="SSF52091">
    <property type="entry name" value="SpoIIaa-like"/>
    <property type="match status" value="2"/>
</dbReference>
<dbReference type="InterPro" id="IPR002645">
    <property type="entry name" value="STAS_dom"/>
</dbReference>
<dbReference type="EMBL" id="CP039350">
    <property type="protein sequence ID" value="QCD98672.1"/>
    <property type="molecule type" value="Genomic_DNA"/>
</dbReference>
<dbReference type="GO" id="GO:0016020">
    <property type="term" value="C:membrane"/>
    <property type="evidence" value="ECO:0007669"/>
    <property type="project" value="UniProtKB-SubCell"/>
</dbReference>
<evidence type="ECO:0000313" key="9">
    <source>
        <dbReference type="EMBL" id="QCD98672.1"/>
    </source>
</evidence>
<dbReference type="InterPro" id="IPR011547">
    <property type="entry name" value="SLC26A/SulP_dom"/>
</dbReference>
<evidence type="ECO:0000259" key="8">
    <source>
        <dbReference type="PROSITE" id="PS50801"/>
    </source>
</evidence>
<feature type="transmembrane region" description="Helical" evidence="7">
    <location>
        <begin position="757"/>
        <end position="774"/>
    </location>
</feature>
<feature type="transmembrane region" description="Helical" evidence="7">
    <location>
        <begin position="972"/>
        <end position="993"/>
    </location>
</feature>
<keyword evidence="10" id="KW-1185">Reference proteome</keyword>
<evidence type="ECO:0000256" key="1">
    <source>
        <dbReference type="ARBA" id="ARBA00004141"/>
    </source>
</evidence>
<feature type="transmembrane region" description="Helical" evidence="7">
    <location>
        <begin position="174"/>
        <end position="194"/>
    </location>
</feature>
<evidence type="ECO:0000256" key="6">
    <source>
        <dbReference type="ARBA" id="ARBA00023136"/>
    </source>
</evidence>
<feature type="transmembrane region" description="Helical" evidence="7">
    <location>
        <begin position="1068"/>
        <end position="1088"/>
    </location>
</feature>
<dbReference type="InterPro" id="IPR036513">
    <property type="entry name" value="STAS_dom_sf"/>
</dbReference>
<dbReference type="CDD" id="cd07042">
    <property type="entry name" value="STAS_SulP_like_sulfate_transporter"/>
    <property type="match status" value="2"/>
</dbReference>
<keyword evidence="4 7" id="KW-0812">Transmembrane</keyword>
<dbReference type="NCBIfam" id="TIGR00815">
    <property type="entry name" value="sulP"/>
    <property type="match status" value="2"/>
</dbReference>
<dbReference type="Pfam" id="PF01740">
    <property type="entry name" value="STAS"/>
    <property type="match status" value="2"/>
</dbReference>
<dbReference type="Proteomes" id="UP000501690">
    <property type="component" value="Linkage Group LG6"/>
</dbReference>
<evidence type="ECO:0000313" key="10">
    <source>
        <dbReference type="Proteomes" id="UP000501690"/>
    </source>
</evidence>
<dbReference type="Pfam" id="PF00916">
    <property type="entry name" value="Sulfate_transp"/>
    <property type="match status" value="2"/>
</dbReference>
<organism evidence="9 10">
    <name type="scientific">Vigna unguiculata</name>
    <name type="common">Cowpea</name>
    <dbReference type="NCBI Taxonomy" id="3917"/>
    <lineage>
        <taxon>Eukaryota</taxon>
        <taxon>Viridiplantae</taxon>
        <taxon>Streptophyta</taxon>
        <taxon>Embryophyta</taxon>
        <taxon>Tracheophyta</taxon>
        <taxon>Spermatophyta</taxon>
        <taxon>Magnoliopsida</taxon>
        <taxon>eudicotyledons</taxon>
        <taxon>Gunneridae</taxon>
        <taxon>Pentapetalae</taxon>
        <taxon>rosids</taxon>
        <taxon>fabids</taxon>
        <taxon>Fabales</taxon>
        <taxon>Fabaceae</taxon>
        <taxon>Papilionoideae</taxon>
        <taxon>50 kb inversion clade</taxon>
        <taxon>NPAAA clade</taxon>
        <taxon>indigoferoid/millettioid clade</taxon>
        <taxon>Phaseoleae</taxon>
        <taxon>Vigna</taxon>
    </lineage>
</organism>
<evidence type="ECO:0000256" key="3">
    <source>
        <dbReference type="ARBA" id="ARBA00022448"/>
    </source>
</evidence>
<keyword evidence="6 7" id="KW-0472">Membrane</keyword>
<keyword evidence="5 7" id="KW-1133">Transmembrane helix</keyword>
<dbReference type="PROSITE" id="PS50801">
    <property type="entry name" value="STAS"/>
    <property type="match status" value="2"/>
</dbReference>
<dbReference type="InterPro" id="IPR018045">
    <property type="entry name" value="S04_transporter_CS"/>
</dbReference>
<reference evidence="9 10" key="1">
    <citation type="submission" date="2019-04" db="EMBL/GenBank/DDBJ databases">
        <title>An improved genome assembly and genetic linkage map for asparagus bean, Vigna unguiculata ssp. sesquipedialis.</title>
        <authorList>
            <person name="Xia Q."/>
            <person name="Zhang R."/>
            <person name="Dong Y."/>
        </authorList>
    </citation>
    <scope>NUCLEOTIDE SEQUENCE [LARGE SCALE GENOMIC DNA]</scope>
    <source>
        <tissue evidence="9">Leaf</tissue>
    </source>
</reference>
<evidence type="ECO:0000256" key="7">
    <source>
        <dbReference type="SAM" id="Phobius"/>
    </source>
</evidence>
<feature type="transmembrane region" description="Helical" evidence="7">
    <location>
        <begin position="200"/>
        <end position="219"/>
    </location>
</feature>
<feature type="transmembrane region" description="Helical" evidence="7">
    <location>
        <begin position="1094"/>
        <end position="1114"/>
    </location>
</feature>
<feature type="transmembrane region" description="Helical" evidence="7">
    <location>
        <begin position="1121"/>
        <end position="1142"/>
    </location>
</feature>
<feature type="domain" description="STAS" evidence="8">
    <location>
        <begin position="551"/>
        <end position="654"/>
    </location>
</feature>
<evidence type="ECO:0000256" key="4">
    <source>
        <dbReference type="ARBA" id="ARBA00022692"/>
    </source>
</evidence>
<accession>A0A4D6MB66</accession>
<dbReference type="PANTHER" id="PTHR11814">
    <property type="entry name" value="SULFATE TRANSPORTER"/>
    <property type="match status" value="1"/>
</dbReference>
<dbReference type="GO" id="GO:0008271">
    <property type="term" value="F:secondary active sulfate transmembrane transporter activity"/>
    <property type="evidence" value="ECO:0007669"/>
    <property type="project" value="InterPro"/>
</dbReference>
<feature type="transmembrane region" description="Helical" evidence="7">
    <location>
        <begin position="892"/>
        <end position="911"/>
    </location>
</feature>
<dbReference type="PROSITE" id="PS01130">
    <property type="entry name" value="SLC26A"/>
    <property type="match status" value="2"/>
</dbReference>
<feature type="transmembrane region" description="Helical" evidence="7">
    <location>
        <begin position="786"/>
        <end position="804"/>
    </location>
</feature>
<feature type="transmembrane region" description="Helical" evidence="7">
    <location>
        <begin position="349"/>
        <end position="370"/>
    </location>
</feature>
<feature type="transmembrane region" description="Helical" evidence="7">
    <location>
        <begin position="1029"/>
        <end position="1047"/>
    </location>
</feature>
<feature type="transmembrane region" description="Helical" evidence="7">
    <location>
        <begin position="473"/>
        <end position="502"/>
    </location>
</feature>
<comment type="subcellular location">
    <subcellularLocation>
        <location evidence="1">Membrane</location>
        <topology evidence="1">Multi-pass membrane protein</topology>
    </subcellularLocation>
</comment>
<feature type="domain" description="STAS" evidence="8">
    <location>
        <begin position="1234"/>
        <end position="1338"/>
    </location>
</feature>
<feature type="transmembrane region" description="Helical" evidence="7">
    <location>
        <begin position="824"/>
        <end position="846"/>
    </location>
</feature>
<dbReference type="Gene3D" id="3.30.750.24">
    <property type="entry name" value="STAS domain"/>
    <property type="match status" value="2"/>
</dbReference>
<feature type="transmembrane region" description="Helical" evidence="7">
    <location>
        <begin position="866"/>
        <end position="886"/>
    </location>
</feature>
<feature type="transmembrane region" description="Helical" evidence="7">
    <location>
        <begin position="422"/>
        <end position="439"/>
    </location>
</feature>
<sequence>MVASNKSTLEEVLDIETNMSHQSQWVLNPPDPPSMLRQVLDNVKDILLPHPQPNTFSSLRNQPFSKRAFAFFQNVFPILASFQDYNAQKFKCDFMAGLTLAIFAIPQCMGNATLAQLSPEYGLYTGIVPPLIYALLASSREIVIGPGSVDSLLLSSMIQTLKLPIHDSIEYNKLVFTVTFFAGIFQVAFGLFRFGFLVEYISQSTIVGFLAAAAVGIGLQQLRGLFGIVNFTNKTALFSVLKSLWTSFKNQSAWHPYNFVIGFSFLCFILFTRFLGKRNKKLIWLSHVAPLLSIIVSSIIAYKINVDKPQMKDYRVEVLGPIKGGGSLNPSSFNQLTFDSKVVGHLMRIGLTIAIISLTGSIAVGRSFASLKGHSIDPNREVVSWGIMNIVGSLTSCYIASGSLSRTAVNYNAGSETMVSNIVMALTVLLSLKFLTGLLYFTPKAILAAIILSAVPGLIDLKKACEIWKVDKMDFLACAGAFFGVLFASAEIGLAVGITISFAKIIVTSIQPAIAVIGRLPGTDSFGDVQQYPMALNTPGLFIVSLKSAWLCFANANLVEERIERWMTNEKAKQGKAGENTFHHVIIDASSLTNIDTTGIACLVELNKNMTSRGVKLAIANPRWHVIHKLRLANFVSKIGGRVFLSVGEAVDACVATKMVASCVENMSTFNCSSESFSTRQSSPKHFNMASSAMETCKSEDLHMQVDVEKNAEDVRSQWVLNAPEPPSPWRVVADSVRKTISHYKQKLSSLSDQPCTTLLMSLLQLVFPILAWGRNYTATKFRKDLLAGLTIASLCIPQSIGYATLAHLDPQYGLYTSVVPPLVYAVMGSSREIAIGPVAVVSLLLSSMMEKLVDPASDPVAYTKLILLATLLAGIFQTSFGLFRLGFLVDFLSHASIVGFVGGAAIVIGLQQLKGLFGITHFTTKTDIVSVIKAVWEAVHNPWNPRNFILGCSFLVFILTTRFLGKKKKKLFWLASISPLVSVILSTLFVFLTKADKNGVKIVKHVKGGLNPISIHELDFNSPYIGEVAKIALVVAVVALTESIAVGRSFASIKGYQLDGNKEMMSIGLTNIIGSFTSCYVATGSFSRTAVNYAAGCETLVSNIVMAITVLVSLQFLTKLLYYTPIAILSSVILSALPGLIDVTEAYKIWKVDKIDFLACAGAFFGVLFASVEIGLLVAVVISFSKIILISIRPGTETLGKLPGTNLFCDVYQYPMAVKIPGVMIIRVKSALLCFANANFVRERIIKWVSEEESEDDKGNSRSTIQLVILDTSNLVNIDTSGIASLEELHKSLSSHGKQLAIANPRWQVIHKLKVSNFVSKFGGRVFLTVEEAVGCKSHC</sequence>
<evidence type="ECO:0000256" key="5">
    <source>
        <dbReference type="ARBA" id="ARBA00022989"/>
    </source>
</evidence>
<gene>
    <name evidence="9" type="ORF">DEO72_LG6g3394</name>
</gene>
<dbReference type="FunFam" id="3.30.750.24:FF:000002">
    <property type="entry name" value="Sulfate transporter 31"/>
    <property type="match status" value="2"/>
</dbReference>
<name>A0A4D6MB66_VIGUN</name>
<comment type="similarity">
    <text evidence="2">Belongs to the SLC26A/SulP transporter (TC 2.A.53) family.</text>
</comment>
<feature type="transmembrane region" description="Helical" evidence="7">
    <location>
        <begin position="382"/>
        <end position="401"/>
    </location>
</feature>
<keyword evidence="3" id="KW-0813">Transport</keyword>
<dbReference type="InterPro" id="IPR001902">
    <property type="entry name" value="SLC26A/SulP_fam"/>
</dbReference>
<feature type="transmembrane region" description="Helical" evidence="7">
    <location>
        <begin position="282"/>
        <end position="302"/>
    </location>
</feature>
<evidence type="ECO:0000256" key="2">
    <source>
        <dbReference type="ARBA" id="ARBA00008692"/>
    </source>
</evidence>
<protein>
    <submittedName>
        <fullName evidence="9">Solute carrier family 26</fullName>
    </submittedName>
</protein>